<reference evidence="2 3" key="1">
    <citation type="journal article" date="2015" name="Nature">
        <title>rRNA introns, odd ribosomes, and small enigmatic genomes across a large radiation of phyla.</title>
        <authorList>
            <person name="Brown C.T."/>
            <person name="Hug L.A."/>
            <person name="Thomas B.C."/>
            <person name="Sharon I."/>
            <person name="Castelle C.J."/>
            <person name="Singh A."/>
            <person name="Wilkins M.J."/>
            <person name="Williams K.H."/>
            <person name="Banfield J.F."/>
        </authorList>
    </citation>
    <scope>NUCLEOTIDE SEQUENCE [LARGE SCALE GENOMIC DNA]</scope>
</reference>
<feature type="domain" description="YoaR-like putative peptidoglycan binding" evidence="1">
    <location>
        <begin position="112"/>
        <end position="190"/>
    </location>
</feature>
<dbReference type="PANTHER" id="PTHR35788:SF1">
    <property type="entry name" value="EXPORTED PROTEIN"/>
    <property type="match status" value="1"/>
</dbReference>
<protein>
    <submittedName>
        <fullName evidence="2">VanW family protein</fullName>
    </submittedName>
</protein>
<dbReference type="InterPro" id="IPR052913">
    <property type="entry name" value="Glycopeptide_resist_protein"/>
</dbReference>
<proteinExistence type="predicted"/>
<dbReference type="Pfam" id="PF12229">
    <property type="entry name" value="PG_binding_4"/>
    <property type="match status" value="1"/>
</dbReference>
<sequence>MPSAEVLKNLIGRPFMSKERRLILAALFLFLFLLASALIMLTQLPSDVIARGISIGQFDVGGLTKKQALKFLQMQTTVWEERGIDFISGDKIVNLPANVNALSGSELAYTIFKYNPEEAMESALALSQDGNEWQKFWKRLSLRLIGKCLPLNYVLDEPQAEQFLKDNFSFLEKPGQEAKFNIVSSEIELSGFKIDIDQGSGGQIFNYTNAVSQLHSRLVQFDSSPVVLNLQTVTPKIIEFEAEVLKPQMAALLAKGEITLFFNEQKISVPVNIWLRWIKLVKKDNQVAIDIDEELMVEDIAILSPGVERVMEEAKFAMKDGRVMEFSHGVAGVALNAEKTKFGVNEILFASATSTAIVVDKTEPLTQVASLNEMGIKEIIGIGRSDFRGSPPNRIHNIKTGAASLNGILIAPNEEFSLLKALGKIDGEHGYKPELVIKGNKTMPEFGGGLCQIGTTIFRATLASGLPILERQNHSYRVSYYEPPVGIDATIYYPKPDFRFLNDTGRYILIQTRIEGTELIFEFWGTKDGRVALQSEPVVYNRTAPPPAKLIETLDLPIGKKKCTERAHAGADAVFTYTITYLDGAVKTQEFKSHYRPWGEVCLIGVEKLSEPILEEGMALPGGGATTSTPPVQ</sequence>
<evidence type="ECO:0000313" key="2">
    <source>
        <dbReference type="EMBL" id="KKR99288.1"/>
    </source>
</evidence>
<gene>
    <name evidence="2" type="ORF">UU49_C0008G0008</name>
</gene>
<name>A0A0G0VEK4_9BACT</name>
<dbReference type="Proteomes" id="UP000034108">
    <property type="component" value="Unassembled WGS sequence"/>
</dbReference>
<evidence type="ECO:0000259" key="1">
    <source>
        <dbReference type="Pfam" id="PF12229"/>
    </source>
</evidence>
<dbReference type="Pfam" id="PF04294">
    <property type="entry name" value="VanW"/>
    <property type="match status" value="1"/>
</dbReference>
<comment type="caution">
    <text evidence="2">The sequence shown here is derived from an EMBL/GenBank/DDBJ whole genome shotgun (WGS) entry which is preliminary data.</text>
</comment>
<dbReference type="PANTHER" id="PTHR35788">
    <property type="entry name" value="EXPORTED PROTEIN-RELATED"/>
    <property type="match status" value="1"/>
</dbReference>
<accession>A0A0G0VEK4</accession>
<organism evidence="2 3">
    <name type="scientific">Candidatus Magasanikbacteria bacterium GW2011_GWC2_41_17</name>
    <dbReference type="NCBI Taxonomy" id="1619048"/>
    <lineage>
        <taxon>Bacteria</taxon>
        <taxon>Candidatus Magasanikiibacteriota</taxon>
    </lineage>
</organism>
<dbReference type="InterPro" id="IPR022029">
    <property type="entry name" value="YoaR-like_PG-bd"/>
</dbReference>
<dbReference type="InterPro" id="IPR007391">
    <property type="entry name" value="Vancomycin_resist_VanW"/>
</dbReference>
<dbReference type="AlphaFoldDB" id="A0A0G0VEK4"/>
<evidence type="ECO:0000313" key="3">
    <source>
        <dbReference type="Proteomes" id="UP000034108"/>
    </source>
</evidence>
<dbReference type="EMBL" id="LCAV01000008">
    <property type="protein sequence ID" value="KKR99288.1"/>
    <property type="molecule type" value="Genomic_DNA"/>
</dbReference>
<dbReference type="STRING" id="1619048.UU49_C0008G0008"/>